<dbReference type="HOGENOM" id="CLU_012595_0_0_1"/>
<dbReference type="Proteomes" id="UP000007148">
    <property type="component" value="Unassembled WGS sequence"/>
</dbReference>
<dbReference type="GO" id="GO:0031490">
    <property type="term" value="F:chromatin DNA binding"/>
    <property type="evidence" value="ECO:0007669"/>
    <property type="project" value="TreeGrafter"/>
</dbReference>
<keyword evidence="7" id="KW-1185">Reference proteome</keyword>
<evidence type="ECO:0000259" key="5">
    <source>
        <dbReference type="PROSITE" id="PS51184"/>
    </source>
</evidence>
<dbReference type="GO" id="GO:0006357">
    <property type="term" value="P:regulation of transcription by RNA polymerase II"/>
    <property type="evidence" value="ECO:0007669"/>
    <property type="project" value="TreeGrafter"/>
</dbReference>
<feature type="compositionally biased region" description="Low complexity" evidence="4">
    <location>
        <begin position="184"/>
        <end position="195"/>
    </location>
</feature>
<dbReference type="AlphaFoldDB" id="G4T6T6"/>
<dbReference type="GO" id="GO:0000785">
    <property type="term" value="C:chromatin"/>
    <property type="evidence" value="ECO:0007669"/>
    <property type="project" value="TreeGrafter"/>
</dbReference>
<accession>G4T6T6</accession>
<dbReference type="GO" id="GO:0000118">
    <property type="term" value="C:histone deacetylase complex"/>
    <property type="evidence" value="ECO:0007669"/>
    <property type="project" value="TreeGrafter"/>
</dbReference>
<sequence length="838" mass="94374">MATLEIHSTNALIRMDDQAKVYIPPTSPTRVPSLSFPTKDGFIAERLFPLVMNRFRENIARTQREFYARRQDSDTSSLSSISSADYAEVQERISARRAQQATHLHDPTGEFETKQAVKPNTPEPTMSLDEAVSRPSKKRIRDISDGESDYLPGDEDWTEKTLKKKKKKGRIDHSGGRKEKPIHHSTTIPTPTPGTIELQDGSCQRSKYRHLSRCMACVVSDSLIHELSPTILQAKKTGEPCRFRGIRAFAIDNDGKPSGPPVFSGMSLPAHAQSLPTGLIYPTKWFVQPSVEQVNRIKSSVAQILLPILQTEKQKLAGKESITIHRMREMDVRVTCDRCLTSIFSASFICTKCGRDFCIDCYDVLEAYGRASPNAEQPSLNLRYQTCGPSNKPHFHTSEDFLPVSRLGIAGIGRHIREMEGVLTALSSHRTFSINNPPSDITEHLVMSKETPLAQTSSLELKTGGTQPATILSSEASLNAGPQTLHFQRSFLGQESGPQQTPSDAAGVQSLPIPYFHHSLLGDDEFQRLWSAGSTIVVSNLLEKLKIEWTPDYFIQHHGSETCWVTDCENETRHPSNVHDFFSQFGNYSTREGRILKLKDWPPSADFRTAFPALFEDFHSIVPAPNYTRRDGFFNIAAHFPTNIVAPDMGPKMYNAFASDEEKFGSTRLHMDMADAVNIMLYSSPRDGEEAGFAVWDIYPSENANEIRAFLQEEFPPEKCSISYIDPIHSQYFYLTPQLRKRLYERHGVRAWRIYQRPGDAVFIPAGCAHQVCNLADCIKVAVDFVSPENLDRCSRLTSEFRHENAKLAWKDDILQLSNMCWSAWEHTNRLEGASTRP</sequence>
<evidence type="ECO:0000313" key="7">
    <source>
        <dbReference type="Proteomes" id="UP000007148"/>
    </source>
</evidence>
<feature type="compositionally biased region" description="Acidic residues" evidence="4">
    <location>
        <begin position="145"/>
        <end position="157"/>
    </location>
</feature>
<evidence type="ECO:0000256" key="1">
    <source>
        <dbReference type="ARBA" id="ARBA00004123"/>
    </source>
</evidence>
<evidence type="ECO:0000256" key="3">
    <source>
        <dbReference type="ARBA" id="ARBA00023242"/>
    </source>
</evidence>
<proteinExistence type="predicted"/>
<dbReference type="PROSITE" id="PS51184">
    <property type="entry name" value="JMJC"/>
    <property type="match status" value="1"/>
</dbReference>
<keyword evidence="3" id="KW-0539">Nucleus</keyword>
<dbReference type="OrthoDB" id="1667110at2759"/>
<evidence type="ECO:0000256" key="4">
    <source>
        <dbReference type="SAM" id="MobiDB-lite"/>
    </source>
</evidence>
<dbReference type="GO" id="GO:0046872">
    <property type="term" value="F:metal ion binding"/>
    <property type="evidence" value="ECO:0007669"/>
    <property type="project" value="UniProtKB-KW"/>
</dbReference>
<keyword evidence="2" id="KW-0479">Metal-binding</keyword>
<dbReference type="GO" id="GO:0003712">
    <property type="term" value="F:transcription coregulator activity"/>
    <property type="evidence" value="ECO:0007669"/>
    <property type="project" value="TreeGrafter"/>
</dbReference>
<dbReference type="STRING" id="1109443.G4T6T6"/>
<dbReference type="Pfam" id="PF02373">
    <property type="entry name" value="JmjC"/>
    <property type="match status" value="1"/>
</dbReference>
<gene>
    <name evidence="6" type="ORF">PIIN_00851</name>
</gene>
<organism evidence="6 7">
    <name type="scientific">Serendipita indica (strain DSM 11827)</name>
    <name type="common">Root endophyte fungus</name>
    <name type="synonym">Piriformospora indica</name>
    <dbReference type="NCBI Taxonomy" id="1109443"/>
    <lineage>
        <taxon>Eukaryota</taxon>
        <taxon>Fungi</taxon>
        <taxon>Dikarya</taxon>
        <taxon>Basidiomycota</taxon>
        <taxon>Agaricomycotina</taxon>
        <taxon>Agaricomycetes</taxon>
        <taxon>Sebacinales</taxon>
        <taxon>Serendipitaceae</taxon>
        <taxon>Serendipita</taxon>
    </lineage>
</organism>
<evidence type="ECO:0000256" key="2">
    <source>
        <dbReference type="ARBA" id="ARBA00022723"/>
    </source>
</evidence>
<comment type="subcellular location">
    <subcellularLocation>
        <location evidence="1">Nucleus</location>
    </subcellularLocation>
</comment>
<feature type="compositionally biased region" description="Basic and acidic residues" evidence="4">
    <location>
        <begin position="103"/>
        <end position="115"/>
    </location>
</feature>
<dbReference type="SMART" id="SM00558">
    <property type="entry name" value="JmjC"/>
    <property type="match status" value="1"/>
</dbReference>
<evidence type="ECO:0000313" key="6">
    <source>
        <dbReference type="EMBL" id="CCA67014.1"/>
    </source>
</evidence>
<dbReference type="GO" id="GO:0032454">
    <property type="term" value="F:histone H3K9 demethylase activity"/>
    <property type="evidence" value="ECO:0007669"/>
    <property type="project" value="InterPro"/>
</dbReference>
<name>G4T6T6_SERID</name>
<dbReference type="SUPFAM" id="SSF51197">
    <property type="entry name" value="Clavaminate synthase-like"/>
    <property type="match status" value="1"/>
</dbReference>
<dbReference type="InterPro" id="IPR003347">
    <property type="entry name" value="JmjC_dom"/>
</dbReference>
<dbReference type="OMA" id="EHQAKDF"/>
<dbReference type="Gene3D" id="2.60.120.650">
    <property type="entry name" value="Cupin"/>
    <property type="match status" value="1"/>
</dbReference>
<dbReference type="PANTHER" id="PTHR12549">
    <property type="entry name" value="JMJC DOMAIN-CONTAINING HISTONE DEMETHYLATION PROTEIN"/>
    <property type="match status" value="1"/>
</dbReference>
<dbReference type="InParanoid" id="G4T6T6"/>
<dbReference type="eggNOG" id="KOG1356">
    <property type="taxonomic scope" value="Eukaryota"/>
</dbReference>
<dbReference type="EMBL" id="CAFZ01000008">
    <property type="protein sequence ID" value="CCA67014.1"/>
    <property type="molecule type" value="Genomic_DNA"/>
</dbReference>
<dbReference type="PANTHER" id="PTHR12549:SF38">
    <property type="entry name" value="JMJC DOMAIN-CONTAINING HISTONE DEMETHYLASE 2, ISOFORM A"/>
    <property type="match status" value="1"/>
</dbReference>
<feature type="domain" description="JmjC" evidence="5">
    <location>
        <begin position="629"/>
        <end position="802"/>
    </location>
</feature>
<dbReference type="InterPro" id="IPR045109">
    <property type="entry name" value="LSDs-like"/>
</dbReference>
<protein>
    <recommendedName>
        <fullName evidence="5">JmjC domain-containing protein</fullName>
    </recommendedName>
</protein>
<feature type="region of interest" description="Disordered" evidence="4">
    <location>
        <begin position="95"/>
        <end position="195"/>
    </location>
</feature>
<comment type="caution">
    <text evidence="6">The sequence shown here is derived from an EMBL/GenBank/DDBJ whole genome shotgun (WGS) entry which is preliminary data.</text>
</comment>
<reference evidence="6 7" key="1">
    <citation type="journal article" date="2011" name="PLoS Pathog.">
        <title>Endophytic Life Strategies Decoded by Genome and Transcriptome Analyses of the Mutualistic Root Symbiont Piriformospora indica.</title>
        <authorList>
            <person name="Zuccaro A."/>
            <person name="Lahrmann U."/>
            <person name="Guldener U."/>
            <person name="Langen G."/>
            <person name="Pfiffi S."/>
            <person name="Biedenkopf D."/>
            <person name="Wong P."/>
            <person name="Samans B."/>
            <person name="Grimm C."/>
            <person name="Basiewicz M."/>
            <person name="Murat C."/>
            <person name="Martin F."/>
            <person name="Kogel K.H."/>
        </authorList>
    </citation>
    <scope>NUCLEOTIDE SEQUENCE [LARGE SCALE GENOMIC DNA]</scope>
    <source>
        <strain evidence="6 7">DSM 11827</strain>
    </source>
</reference>